<name>A0AC61S1M4_9FIRM</name>
<keyword evidence="2" id="KW-1185">Reference proteome</keyword>
<dbReference type="Proteomes" id="UP000304953">
    <property type="component" value="Unassembled WGS sequence"/>
</dbReference>
<gene>
    <name evidence="1" type="ORF">E5329_01360</name>
</gene>
<protein>
    <submittedName>
        <fullName evidence="1">Uncharacterized protein</fullName>
    </submittedName>
</protein>
<comment type="caution">
    <text evidence="1">The sequence shown here is derived from an EMBL/GenBank/DDBJ whole genome shotgun (WGS) entry which is preliminary data.</text>
</comment>
<sequence>MEAIDTLIQDRHLEMIKAAIPYLDNSRQRNMAMLVKFMELQRTMALFQNSGNDLQMCSEEERKDPVQMLTAIREYCTDREKEMIDNIISFVQMFSTYETLFTTT</sequence>
<reference evidence="1" key="1">
    <citation type="submission" date="2019-04" db="EMBL/GenBank/DDBJ databases">
        <title>Microbes associate with the intestines of laboratory mice.</title>
        <authorList>
            <person name="Navarre W."/>
            <person name="Wong E."/>
            <person name="Huang K."/>
            <person name="Tropini C."/>
            <person name="Ng K."/>
            <person name="Yu B."/>
        </authorList>
    </citation>
    <scope>NUCLEOTIDE SEQUENCE</scope>
    <source>
        <strain evidence="1">NM01_1-7b</strain>
    </source>
</reference>
<organism evidence="1 2">
    <name type="scientific">Petralouisia muris</name>
    <dbReference type="NCBI Taxonomy" id="3032872"/>
    <lineage>
        <taxon>Bacteria</taxon>
        <taxon>Bacillati</taxon>
        <taxon>Bacillota</taxon>
        <taxon>Clostridia</taxon>
        <taxon>Lachnospirales</taxon>
        <taxon>Lachnospiraceae</taxon>
        <taxon>Petralouisia</taxon>
    </lineage>
</organism>
<evidence type="ECO:0000313" key="2">
    <source>
        <dbReference type="Proteomes" id="UP000304953"/>
    </source>
</evidence>
<evidence type="ECO:0000313" key="1">
    <source>
        <dbReference type="EMBL" id="TGY98084.1"/>
    </source>
</evidence>
<proteinExistence type="predicted"/>
<accession>A0AC61S1M4</accession>
<dbReference type="EMBL" id="SRYA01000002">
    <property type="protein sequence ID" value="TGY98084.1"/>
    <property type="molecule type" value="Genomic_DNA"/>
</dbReference>